<protein>
    <recommendedName>
        <fullName evidence="8">ABC3 transporter permease C-terminal domain-containing protein</fullName>
    </recommendedName>
</protein>
<evidence type="ECO:0000313" key="9">
    <source>
        <dbReference type="EMBL" id="SBV98660.1"/>
    </source>
</evidence>
<gene>
    <name evidence="9" type="ORF">KL86DYS1_12232</name>
</gene>
<dbReference type="AlphaFoldDB" id="A0A212JGW2"/>
<comment type="subcellular location">
    <subcellularLocation>
        <location evidence="1">Cell membrane</location>
        <topology evidence="1">Multi-pass membrane protein</topology>
    </subcellularLocation>
</comment>
<comment type="similarity">
    <text evidence="6">Belongs to the ABC-4 integral membrane protein family.</text>
</comment>
<evidence type="ECO:0000256" key="7">
    <source>
        <dbReference type="SAM" id="Phobius"/>
    </source>
</evidence>
<evidence type="ECO:0000256" key="3">
    <source>
        <dbReference type="ARBA" id="ARBA00022692"/>
    </source>
</evidence>
<dbReference type="RefSeq" id="WP_296940926.1">
    <property type="nucleotide sequence ID" value="NZ_LT599032.1"/>
</dbReference>
<dbReference type="PANTHER" id="PTHR30572">
    <property type="entry name" value="MEMBRANE COMPONENT OF TRANSPORTER-RELATED"/>
    <property type="match status" value="1"/>
</dbReference>
<keyword evidence="4 7" id="KW-1133">Transmembrane helix</keyword>
<feature type="transmembrane region" description="Helical" evidence="7">
    <location>
        <begin position="378"/>
        <end position="402"/>
    </location>
</feature>
<feature type="transmembrane region" description="Helical" evidence="7">
    <location>
        <begin position="286"/>
        <end position="309"/>
    </location>
</feature>
<organism evidence="9">
    <name type="scientific">uncultured Dysgonomonas sp</name>
    <dbReference type="NCBI Taxonomy" id="206096"/>
    <lineage>
        <taxon>Bacteria</taxon>
        <taxon>Pseudomonadati</taxon>
        <taxon>Bacteroidota</taxon>
        <taxon>Bacteroidia</taxon>
        <taxon>Bacteroidales</taxon>
        <taxon>Dysgonomonadaceae</taxon>
        <taxon>Dysgonomonas</taxon>
        <taxon>environmental samples</taxon>
    </lineage>
</organism>
<proteinExistence type="inferred from homology"/>
<evidence type="ECO:0000259" key="8">
    <source>
        <dbReference type="Pfam" id="PF02687"/>
    </source>
</evidence>
<reference evidence="9" key="1">
    <citation type="submission" date="2016-04" db="EMBL/GenBank/DDBJ databases">
        <authorList>
            <person name="Evans L.H."/>
            <person name="Alamgir A."/>
            <person name="Owens N."/>
            <person name="Weber N.D."/>
            <person name="Virtaneva K."/>
            <person name="Barbian K."/>
            <person name="Babar A."/>
            <person name="Rosenke K."/>
        </authorList>
    </citation>
    <scope>NUCLEOTIDE SEQUENCE</scope>
    <source>
        <strain evidence="9">86-1</strain>
    </source>
</reference>
<dbReference type="InterPro" id="IPR003838">
    <property type="entry name" value="ABC3_permease_C"/>
</dbReference>
<keyword evidence="2" id="KW-1003">Cell membrane</keyword>
<evidence type="ECO:0000256" key="6">
    <source>
        <dbReference type="ARBA" id="ARBA00038076"/>
    </source>
</evidence>
<feature type="transmembrane region" description="Helical" evidence="7">
    <location>
        <begin position="20"/>
        <end position="39"/>
    </location>
</feature>
<dbReference type="EMBL" id="FLUM01000001">
    <property type="protein sequence ID" value="SBV98660.1"/>
    <property type="molecule type" value="Genomic_DNA"/>
</dbReference>
<sequence length="419" mass="48530">MIKHILKLIWTERKVNAWILLELILVFCILWFCTDYLYFMTKRYLEPRGFDIEHTYRIGIDLKGEGREIWASSDEEKKNEMRDDIWTIYDRIKSYPAIEYLSYSSSAYPYSGSWSNGDMMIDSVSVYFQFKTITPEFFNVFKIDVLSGTPFSWDNVIVGRPIIISPGRDGLIANKLPQEVKCTNPGGEHEETVIGTAAKTKRNEYENYSAVLYRPMKKDHHYVAEYREVCVRVKPEADKNFEEKFTKDMRNQLEVGHYYLSSVIPIEEDREQYMSWNGYDNNFKSIYSITAFLIVNIFLGIIGTFWFRIQSRRSEIGLRIALGASKSNVKNMFVLETVLLLFLASIVATIICVNVSVTDVIRDINVPIPNREGESAGILQYFINYGLTFLFLALIAVVAVWYPAKKASDIQPTEALRDE</sequence>
<dbReference type="PANTHER" id="PTHR30572:SF4">
    <property type="entry name" value="ABC TRANSPORTER PERMEASE YTRF"/>
    <property type="match status" value="1"/>
</dbReference>
<evidence type="ECO:0000256" key="1">
    <source>
        <dbReference type="ARBA" id="ARBA00004651"/>
    </source>
</evidence>
<evidence type="ECO:0000256" key="4">
    <source>
        <dbReference type="ARBA" id="ARBA00022989"/>
    </source>
</evidence>
<feature type="domain" description="ABC3 transporter permease C-terminal" evidence="8">
    <location>
        <begin position="288"/>
        <end position="412"/>
    </location>
</feature>
<keyword evidence="5 7" id="KW-0472">Membrane</keyword>
<dbReference type="GO" id="GO:0005886">
    <property type="term" value="C:plasma membrane"/>
    <property type="evidence" value="ECO:0007669"/>
    <property type="project" value="UniProtKB-SubCell"/>
</dbReference>
<evidence type="ECO:0000256" key="2">
    <source>
        <dbReference type="ARBA" id="ARBA00022475"/>
    </source>
</evidence>
<evidence type="ECO:0000256" key="5">
    <source>
        <dbReference type="ARBA" id="ARBA00023136"/>
    </source>
</evidence>
<accession>A0A212JGW2</accession>
<dbReference type="Pfam" id="PF02687">
    <property type="entry name" value="FtsX"/>
    <property type="match status" value="1"/>
</dbReference>
<feature type="transmembrane region" description="Helical" evidence="7">
    <location>
        <begin position="333"/>
        <end position="358"/>
    </location>
</feature>
<dbReference type="InterPro" id="IPR050250">
    <property type="entry name" value="Macrolide_Exporter_MacB"/>
</dbReference>
<name>A0A212JGW2_9BACT</name>
<dbReference type="GO" id="GO:0022857">
    <property type="term" value="F:transmembrane transporter activity"/>
    <property type="evidence" value="ECO:0007669"/>
    <property type="project" value="TreeGrafter"/>
</dbReference>
<keyword evidence="3 7" id="KW-0812">Transmembrane</keyword>